<keyword evidence="2" id="KW-1185">Reference proteome</keyword>
<proteinExistence type="predicted"/>
<protein>
    <recommendedName>
        <fullName evidence="3">HK97 gp10 family phage protein</fullName>
    </recommendedName>
</protein>
<dbReference type="AlphaFoldDB" id="A0A2T4YMX9"/>
<dbReference type="RefSeq" id="WP_107933561.1">
    <property type="nucleotide sequence ID" value="NZ_PZZN01000003.1"/>
</dbReference>
<reference evidence="1 2" key="1">
    <citation type="submission" date="2018-04" db="EMBL/GenBank/DDBJ databases">
        <title>Genomic Encyclopedia of Type Strains, Phase III (KMG-III): the genomes of soil and plant-associated and newly described type strains.</title>
        <authorList>
            <person name="Whitman W."/>
        </authorList>
    </citation>
    <scope>NUCLEOTIDE SEQUENCE [LARGE SCALE GENOMIC DNA]</scope>
    <source>
        <strain evidence="1 2">NW12</strain>
    </source>
</reference>
<organism evidence="1 2">
    <name type="scientific">Sphingomonas aerolata</name>
    <dbReference type="NCBI Taxonomy" id="185951"/>
    <lineage>
        <taxon>Bacteria</taxon>
        <taxon>Pseudomonadati</taxon>
        <taxon>Pseudomonadota</taxon>
        <taxon>Alphaproteobacteria</taxon>
        <taxon>Sphingomonadales</taxon>
        <taxon>Sphingomonadaceae</taxon>
        <taxon>Sphingomonas</taxon>
    </lineage>
</organism>
<accession>A0A2T4YMX9</accession>
<dbReference type="Proteomes" id="UP000240996">
    <property type="component" value="Unassembled WGS sequence"/>
</dbReference>
<dbReference type="EMBL" id="PZZN01000003">
    <property type="protein sequence ID" value="PTM44767.1"/>
    <property type="molecule type" value="Genomic_DNA"/>
</dbReference>
<gene>
    <name evidence="1" type="ORF">C8J24_2977</name>
</gene>
<sequence length="176" mass="18833">MPTVKGQAEVQRFLATLPTQIEAKLLRGAARAGGKVLLDETKSRSPAEEITEALALTTRSEPGRIVVKVSVKGQWPRSLATWAEYGTDPHFITVDDSQREGKSVRRINETGGGSLRIGGKFVGKTVHHPGAKANPFMRPSLDLSAAAARAAMQTYVNARVTRGGIIGSDEPEGTDE</sequence>
<comment type="caution">
    <text evidence="1">The sequence shown here is derived from an EMBL/GenBank/DDBJ whole genome shotgun (WGS) entry which is preliminary data.</text>
</comment>
<evidence type="ECO:0000313" key="1">
    <source>
        <dbReference type="EMBL" id="PTM44767.1"/>
    </source>
</evidence>
<evidence type="ECO:0000313" key="2">
    <source>
        <dbReference type="Proteomes" id="UP000240996"/>
    </source>
</evidence>
<name>A0A2T4YMX9_9SPHN</name>
<evidence type="ECO:0008006" key="3">
    <source>
        <dbReference type="Google" id="ProtNLM"/>
    </source>
</evidence>